<feature type="transmembrane region" description="Helical" evidence="2">
    <location>
        <begin position="270"/>
        <end position="288"/>
    </location>
</feature>
<name>A0ABP0HR75_9DINO</name>
<keyword evidence="5" id="KW-1185">Reference proteome</keyword>
<dbReference type="PRINTS" id="PR00625">
    <property type="entry name" value="JDOMAIN"/>
</dbReference>
<feature type="transmembrane region" description="Helical" evidence="2">
    <location>
        <begin position="334"/>
        <end position="350"/>
    </location>
</feature>
<dbReference type="Gene3D" id="2.60.260.20">
    <property type="entry name" value="Urease metallochaperone UreE, N-terminal domain"/>
    <property type="match status" value="2"/>
</dbReference>
<dbReference type="SMART" id="SM00271">
    <property type="entry name" value="DnaJ"/>
    <property type="match status" value="1"/>
</dbReference>
<feature type="transmembrane region" description="Helical" evidence="2">
    <location>
        <begin position="31"/>
        <end position="49"/>
    </location>
</feature>
<keyword evidence="2" id="KW-1133">Transmembrane helix</keyword>
<dbReference type="EMBL" id="CAXAMN010001115">
    <property type="protein sequence ID" value="CAK8992701.1"/>
    <property type="molecule type" value="Genomic_DNA"/>
</dbReference>
<evidence type="ECO:0000259" key="3">
    <source>
        <dbReference type="PROSITE" id="PS50076"/>
    </source>
</evidence>
<feature type="compositionally biased region" description="Basic residues" evidence="1">
    <location>
        <begin position="530"/>
        <end position="543"/>
    </location>
</feature>
<evidence type="ECO:0000313" key="4">
    <source>
        <dbReference type="EMBL" id="CAK8992701.1"/>
    </source>
</evidence>
<evidence type="ECO:0000256" key="2">
    <source>
        <dbReference type="SAM" id="Phobius"/>
    </source>
</evidence>
<dbReference type="Gene3D" id="1.25.10.10">
    <property type="entry name" value="Leucine-rich Repeat Variant"/>
    <property type="match status" value="2"/>
</dbReference>
<accession>A0ABP0HR75</accession>
<dbReference type="SUPFAM" id="SSF46565">
    <property type="entry name" value="Chaperone J-domain"/>
    <property type="match status" value="1"/>
</dbReference>
<dbReference type="InterPro" id="IPR001623">
    <property type="entry name" value="DnaJ_domain"/>
</dbReference>
<feature type="region of interest" description="Disordered" evidence="1">
    <location>
        <begin position="420"/>
        <end position="550"/>
    </location>
</feature>
<dbReference type="InterPro" id="IPR018253">
    <property type="entry name" value="DnaJ_domain_CS"/>
</dbReference>
<sequence>MPENSESACSRMCFRPMKLWTSIDEGRRKQLGFLGGLVFTALLNVADFVSDWWVVLGYGCIFDTKLSTECGPGDATGMQETCQVHPWWFGIGLFLLIASNLFQSAVWTYWAVGIDNGILYNFVRQPETCCGFLAVCFVCFVLAFLQFHYMVDIAVAVRLGAPEETDDARTDSIIARELATKILETIPQLYMQSYILFVTGTHGDPIKVTSIAISVLALSHGMLKAVGMDPDQKALKKLPFRFVSFLFLASDQAMRSAAFSLVLSQEVRPFGVTLMAVAAVATCGTYVWTAKAGDDLGEKVVFAFVFFFTIYLIPVWMWGDNDDELLGTVRGVRIRWLEMLLCAVLAYLVAKTNCGHAPSHEVAGLVGLLAFNLATYALMRSCFNWRTGDFRFQSTLEDWYRCITGCWTKGKAEDDEANALTAEDSDGNDEVSKVEPEAEPHEAEPNEKPEMVTTNESDDGAKTKPKRRVWKNLKRKPKSVANQKEGEEVVQRTLASLDAEEEDPTSGGDLQIDVEDQADLPQLPKEEKKKIKKGKKGKARGTKARSSTSPEAYMVGKAANCHCADFMSTSQDRAQSALRAVAQFASVAGQVQHDELRSASLQVAHEALAQCEVYGQRCVEFLLTALRQSTKANASAVEDVIWMVYKVAQRSDTAKAWILHAGGVAALRAAVLCHADQSQLLENGVWTVYALDGLRSLAELLEGCRGSSLSEGALRGAIVGALYQLVSPRRSSKSAFATLEVVQPESVVVLITEALRIGGAINEDALWSSCTVLENLIEKDPRMAQVFLARGGSLLLVQMLRSSAASGQEAQDLRKAIASLMVCLADASPEAVQAFRSAGASEALMKEGLQGDGADAEAAMWALGAIDGLDTVLEAETGAERRRVAGLWQRAWLPALALALRLALGDESCPAGDASCATRAPIQCVRWRQTAGCDPKGTREKSGDKEKGAFFSVRTGGSNPWGEWFGQDCEEEIGIGSSGYCQCSDGSEKLRARSVSCDHRPFRCATECLQAARYKCIMWRQTGGCSADGAREPGRDQPCRALIDSRSSGYCECGGGRVIRKPGCTHGEWAEPFTCQDECGNEASLYEELGVDEGASDKEIKQAFRKLSLVHHPDKTRNDPVLTARFAQIREAYDILGDEGQRAIYDSAGLQMLYQFLGNKAEKAPSTTSEVTVTLEQMYNGQELQAAVPRVLVCRGCAEAAARGVASERCRKCQTRCADEFEMRQVRMGNMIMQQQVQVPSKEKCRTQQHLLTIAVERGASAGDTVIFAHRGGQQPKKVPGDVIVKFVEAKHAVFRRAGFDLHTEVTLSLREALLGFERSIVHLDGRRLQVAFDGVTKPFAVMKVTGEGMPHKDPTDRGDLYIKCKIQMPEDGRQWLKEMTS</sequence>
<dbReference type="Pfam" id="PF00226">
    <property type="entry name" value="DnaJ"/>
    <property type="match status" value="1"/>
</dbReference>
<dbReference type="InterPro" id="IPR011989">
    <property type="entry name" value="ARM-like"/>
</dbReference>
<dbReference type="InterPro" id="IPR008971">
    <property type="entry name" value="HSP40/DnaJ_pept-bd"/>
</dbReference>
<dbReference type="InterPro" id="IPR044713">
    <property type="entry name" value="DNJA1/2-like"/>
</dbReference>
<organism evidence="4 5">
    <name type="scientific">Durusdinium trenchii</name>
    <dbReference type="NCBI Taxonomy" id="1381693"/>
    <lineage>
        <taxon>Eukaryota</taxon>
        <taxon>Sar</taxon>
        <taxon>Alveolata</taxon>
        <taxon>Dinophyceae</taxon>
        <taxon>Suessiales</taxon>
        <taxon>Symbiodiniaceae</taxon>
        <taxon>Durusdinium</taxon>
    </lineage>
</organism>
<dbReference type="PROSITE" id="PS00636">
    <property type="entry name" value="DNAJ_1"/>
    <property type="match status" value="1"/>
</dbReference>
<dbReference type="SUPFAM" id="SSF48371">
    <property type="entry name" value="ARM repeat"/>
    <property type="match status" value="1"/>
</dbReference>
<dbReference type="Gene3D" id="1.10.287.110">
    <property type="entry name" value="DnaJ domain"/>
    <property type="match status" value="1"/>
</dbReference>
<keyword evidence="2" id="KW-0472">Membrane</keyword>
<proteinExistence type="predicted"/>
<feature type="transmembrane region" description="Helical" evidence="2">
    <location>
        <begin position="300"/>
        <end position="319"/>
    </location>
</feature>
<evidence type="ECO:0000256" key="1">
    <source>
        <dbReference type="SAM" id="MobiDB-lite"/>
    </source>
</evidence>
<feature type="transmembrane region" description="Helical" evidence="2">
    <location>
        <begin position="87"/>
        <end position="110"/>
    </location>
</feature>
<comment type="caution">
    <text evidence="4">The sequence shown here is derived from an EMBL/GenBank/DDBJ whole genome shotgun (WGS) entry which is preliminary data.</text>
</comment>
<feature type="compositionally biased region" description="Acidic residues" evidence="1">
    <location>
        <begin position="420"/>
        <end position="429"/>
    </location>
</feature>
<dbReference type="PANTHER" id="PTHR43888">
    <property type="entry name" value="DNAJ-LIKE-2, ISOFORM A-RELATED"/>
    <property type="match status" value="1"/>
</dbReference>
<keyword evidence="2" id="KW-0812">Transmembrane</keyword>
<evidence type="ECO:0000313" key="5">
    <source>
        <dbReference type="Proteomes" id="UP001642484"/>
    </source>
</evidence>
<feature type="domain" description="J" evidence="3">
    <location>
        <begin position="1084"/>
        <end position="1149"/>
    </location>
</feature>
<feature type="transmembrane region" description="Helical" evidence="2">
    <location>
        <begin position="362"/>
        <end position="379"/>
    </location>
</feature>
<dbReference type="CDD" id="cd10747">
    <property type="entry name" value="DnaJ_C"/>
    <property type="match status" value="1"/>
</dbReference>
<dbReference type="SUPFAM" id="SSF49493">
    <property type="entry name" value="HSP40/DnaJ peptide-binding domain"/>
    <property type="match status" value="2"/>
</dbReference>
<reference evidence="4 5" key="1">
    <citation type="submission" date="2024-02" db="EMBL/GenBank/DDBJ databases">
        <authorList>
            <person name="Chen Y."/>
            <person name="Shah S."/>
            <person name="Dougan E. K."/>
            <person name="Thang M."/>
            <person name="Chan C."/>
        </authorList>
    </citation>
    <scope>NUCLEOTIDE SEQUENCE [LARGE SCALE GENOMIC DNA]</scope>
</reference>
<gene>
    <name evidence="4" type="ORF">CCMP2556_LOCUS2966</name>
</gene>
<protein>
    <recommendedName>
        <fullName evidence="3">J domain-containing protein</fullName>
    </recommendedName>
</protein>
<dbReference type="InterPro" id="IPR036869">
    <property type="entry name" value="J_dom_sf"/>
</dbReference>
<dbReference type="Pfam" id="PF01556">
    <property type="entry name" value="DnaJ_C"/>
    <property type="match status" value="1"/>
</dbReference>
<dbReference type="Proteomes" id="UP001642484">
    <property type="component" value="Unassembled WGS sequence"/>
</dbReference>
<dbReference type="InterPro" id="IPR002939">
    <property type="entry name" value="DnaJ_C"/>
</dbReference>
<feature type="compositionally biased region" description="Basic and acidic residues" evidence="1">
    <location>
        <begin position="430"/>
        <end position="450"/>
    </location>
</feature>
<dbReference type="PROSITE" id="PS50076">
    <property type="entry name" value="DNAJ_2"/>
    <property type="match status" value="1"/>
</dbReference>
<dbReference type="CDD" id="cd06257">
    <property type="entry name" value="DnaJ"/>
    <property type="match status" value="1"/>
</dbReference>
<feature type="compositionally biased region" description="Basic residues" evidence="1">
    <location>
        <begin position="463"/>
        <end position="478"/>
    </location>
</feature>
<feature type="transmembrane region" description="Helical" evidence="2">
    <location>
        <begin position="130"/>
        <end position="149"/>
    </location>
</feature>
<dbReference type="InterPro" id="IPR016024">
    <property type="entry name" value="ARM-type_fold"/>
</dbReference>